<evidence type="ECO:0000259" key="1">
    <source>
        <dbReference type="SMART" id="SM00829"/>
    </source>
</evidence>
<sequence>MPPPPNLAWTIPPHSTSPQHLTLTTLATPTPGPHQSLIHLTAASLNYRDLLITTHSPSYPGLHKPHLVPCADGAGTILSTGPDSAFAGREGLAVVVHPNTWLRGDIRGLKSGEILGGASVDGTLQTYVVVDDEQVIVAPAGWTGVECAGLLTAGASAWAAVRGWMDGGLVGKWVLTQGTGGVSCAAIQIAARLGATVVATSSSDEKLETARALGAKYLINYKKTPKWEEEVLRITEGKGVDHVIEVAGAQTLMQSVAATRPGGLISIIGILTDADTIPAAFVPAMLFGAKIVKGIMGFSRDASAEWIRFSEANGIKPVVAQVFEFDQAIEAFETLQKQNAVGKLVVKIGTE</sequence>
<dbReference type="SUPFAM" id="SSF50129">
    <property type="entry name" value="GroES-like"/>
    <property type="match status" value="1"/>
</dbReference>
<dbReference type="PANTHER" id="PTHR45033">
    <property type="match status" value="1"/>
</dbReference>
<dbReference type="CDD" id="cd08276">
    <property type="entry name" value="MDR7"/>
    <property type="match status" value="1"/>
</dbReference>
<dbReference type="OrthoDB" id="3509362at2759"/>
<comment type="caution">
    <text evidence="2">The sequence shown here is derived from an EMBL/GenBank/DDBJ whole genome shotgun (WGS) entry which is preliminary data.</text>
</comment>
<gene>
    <name evidence="2" type="ORF">EJ04DRAFT_481218</name>
</gene>
<dbReference type="SUPFAM" id="SSF51735">
    <property type="entry name" value="NAD(P)-binding Rossmann-fold domains"/>
    <property type="match status" value="1"/>
</dbReference>
<keyword evidence="3" id="KW-1185">Reference proteome</keyword>
<dbReference type="InterPro" id="IPR036291">
    <property type="entry name" value="NAD(P)-bd_dom_sf"/>
</dbReference>
<dbReference type="InterPro" id="IPR013149">
    <property type="entry name" value="ADH-like_C"/>
</dbReference>
<dbReference type="InterPro" id="IPR052711">
    <property type="entry name" value="Zinc_ADH-like"/>
</dbReference>
<name>A0A9P4V937_9PLEO</name>
<dbReference type="GO" id="GO:0016491">
    <property type="term" value="F:oxidoreductase activity"/>
    <property type="evidence" value="ECO:0007669"/>
    <property type="project" value="InterPro"/>
</dbReference>
<organism evidence="2 3">
    <name type="scientific">Polyplosphaeria fusca</name>
    <dbReference type="NCBI Taxonomy" id="682080"/>
    <lineage>
        <taxon>Eukaryota</taxon>
        <taxon>Fungi</taxon>
        <taxon>Dikarya</taxon>
        <taxon>Ascomycota</taxon>
        <taxon>Pezizomycotina</taxon>
        <taxon>Dothideomycetes</taxon>
        <taxon>Pleosporomycetidae</taxon>
        <taxon>Pleosporales</taxon>
        <taxon>Tetraplosphaeriaceae</taxon>
        <taxon>Polyplosphaeria</taxon>
    </lineage>
</organism>
<dbReference type="Gene3D" id="3.90.180.10">
    <property type="entry name" value="Medium-chain alcohol dehydrogenases, catalytic domain"/>
    <property type="match status" value="1"/>
</dbReference>
<dbReference type="Gene3D" id="3.40.50.720">
    <property type="entry name" value="NAD(P)-binding Rossmann-like Domain"/>
    <property type="match status" value="1"/>
</dbReference>
<reference evidence="2" key="1">
    <citation type="journal article" date="2020" name="Stud. Mycol.">
        <title>101 Dothideomycetes genomes: a test case for predicting lifestyles and emergence of pathogens.</title>
        <authorList>
            <person name="Haridas S."/>
            <person name="Albert R."/>
            <person name="Binder M."/>
            <person name="Bloem J."/>
            <person name="Labutti K."/>
            <person name="Salamov A."/>
            <person name="Andreopoulos B."/>
            <person name="Baker S."/>
            <person name="Barry K."/>
            <person name="Bills G."/>
            <person name="Bluhm B."/>
            <person name="Cannon C."/>
            <person name="Castanera R."/>
            <person name="Culley D."/>
            <person name="Daum C."/>
            <person name="Ezra D."/>
            <person name="Gonzalez J."/>
            <person name="Henrissat B."/>
            <person name="Kuo A."/>
            <person name="Liang C."/>
            <person name="Lipzen A."/>
            <person name="Lutzoni F."/>
            <person name="Magnuson J."/>
            <person name="Mondo S."/>
            <person name="Nolan M."/>
            <person name="Ohm R."/>
            <person name="Pangilinan J."/>
            <person name="Park H.-J."/>
            <person name="Ramirez L."/>
            <person name="Alfaro M."/>
            <person name="Sun H."/>
            <person name="Tritt A."/>
            <person name="Yoshinaga Y."/>
            <person name="Zwiers L.-H."/>
            <person name="Turgeon B."/>
            <person name="Goodwin S."/>
            <person name="Spatafora J."/>
            <person name="Crous P."/>
            <person name="Grigoriev I."/>
        </authorList>
    </citation>
    <scope>NUCLEOTIDE SEQUENCE</scope>
    <source>
        <strain evidence="2">CBS 125425</strain>
    </source>
</reference>
<dbReference type="InterPro" id="IPR013154">
    <property type="entry name" value="ADH-like_N"/>
</dbReference>
<dbReference type="Proteomes" id="UP000799444">
    <property type="component" value="Unassembled WGS sequence"/>
</dbReference>
<dbReference type="PANTHER" id="PTHR45033:SF2">
    <property type="entry name" value="ZINC-TYPE ALCOHOL DEHYDROGENASE-LIKE PROTEIN C1773.06C"/>
    <property type="match status" value="1"/>
</dbReference>
<dbReference type="SMART" id="SM00829">
    <property type="entry name" value="PKS_ER"/>
    <property type="match status" value="1"/>
</dbReference>
<evidence type="ECO:0000313" key="2">
    <source>
        <dbReference type="EMBL" id="KAF2740968.1"/>
    </source>
</evidence>
<proteinExistence type="predicted"/>
<dbReference type="AlphaFoldDB" id="A0A9P4V937"/>
<protein>
    <submittedName>
        <fullName evidence="2">Alcohol dehydrogenase</fullName>
    </submittedName>
</protein>
<dbReference type="InterPro" id="IPR011032">
    <property type="entry name" value="GroES-like_sf"/>
</dbReference>
<feature type="domain" description="Enoyl reductase (ER)" evidence="1">
    <location>
        <begin position="16"/>
        <end position="346"/>
    </location>
</feature>
<dbReference type="Pfam" id="PF08240">
    <property type="entry name" value="ADH_N"/>
    <property type="match status" value="1"/>
</dbReference>
<dbReference type="Pfam" id="PF00107">
    <property type="entry name" value="ADH_zinc_N"/>
    <property type="match status" value="1"/>
</dbReference>
<accession>A0A9P4V937</accession>
<dbReference type="InterPro" id="IPR020843">
    <property type="entry name" value="ER"/>
</dbReference>
<dbReference type="EMBL" id="ML996098">
    <property type="protein sequence ID" value="KAF2740968.1"/>
    <property type="molecule type" value="Genomic_DNA"/>
</dbReference>
<evidence type="ECO:0000313" key="3">
    <source>
        <dbReference type="Proteomes" id="UP000799444"/>
    </source>
</evidence>